<dbReference type="Gene3D" id="3.30.70.1660">
    <property type="match status" value="1"/>
</dbReference>
<evidence type="ECO:0000313" key="7">
    <source>
        <dbReference type="EMBL" id="SLM49380.1"/>
    </source>
</evidence>
<evidence type="ECO:0000256" key="1">
    <source>
        <dbReference type="ARBA" id="ARBA00010835"/>
    </source>
</evidence>
<feature type="modified residue" description="N5-methylglutamine" evidence="4">
    <location>
        <position position="245"/>
    </location>
</feature>
<dbReference type="PANTHER" id="PTHR43116:SF3">
    <property type="entry name" value="CLASS I PEPTIDE CHAIN RELEASE FACTOR"/>
    <property type="match status" value="1"/>
</dbReference>
<dbReference type="InterPro" id="IPR004374">
    <property type="entry name" value="PrfB"/>
</dbReference>
<dbReference type="FunFam" id="3.30.160.20:FF:000010">
    <property type="entry name" value="Peptide chain release factor 2"/>
    <property type="match status" value="1"/>
</dbReference>
<keyword evidence="2 4" id="KW-0488">Methylation</keyword>
<dbReference type="PANTHER" id="PTHR43116">
    <property type="entry name" value="PEPTIDE CHAIN RELEASE FACTOR 2"/>
    <property type="match status" value="1"/>
</dbReference>
<dbReference type="GO" id="GO:0016149">
    <property type="term" value="F:translation release factor activity, codon specific"/>
    <property type="evidence" value="ECO:0007669"/>
    <property type="project" value="UniProtKB-UniRule"/>
</dbReference>
<dbReference type="Pfam" id="PF03462">
    <property type="entry name" value="PCRF"/>
    <property type="match status" value="1"/>
</dbReference>
<protein>
    <recommendedName>
        <fullName evidence="4 5">Peptide chain release factor 2</fullName>
        <shortName evidence="4">RF-2</shortName>
    </recommendedName>
</protein>
<dbReference type="Gene3D" id="3.30.160.20">
    <property type="match status" value="1"/>
</dbReference>
<comment type="subcellular location">
    <subcellularLocation>
        <location evidence="4">Cytoplasm</location>
    </subcellularLocation>
</comment>
<keyword evidence="8" id="KW-1185">Reference proteome</keyword>
<dbReference type="KEGG" id="nja:NSJP_3213"/>
<comment type="similarity">
    <text evidence="1 4">Belongs to the prokaryotic/mitochondrial release factor family.</text>
</comment>
<dbReference type="EMBL" id="LT828648">
    <property type="protein sequence ID" value="SLM49380.1"/>
    <property type="molecule type" value="Genomic_DNA"/>
</dbReference>
<dbReference type="NCBIfam" id="TIGR00020">
    <property type="entry name" value="prfB"/>
    <property type="match status" value="1"/>
</dbReference>
<dbReference type="STRING" id="1325564.NSJP_3213"/>
<gene>
    <name evidence="4 7" type="primary">prfB</name>
    <name evidence="7" type="ORF">NSJP_3213</name>
</gene>
<dbReference type="AlphaFoldDB" id="A0A1W1I8R0"/>
<evidence type="ECO:0000313" key="8">
    <source>
        <dbReference type="Proteomes" id="UP000192042"/>
    </source>
</evidence>
<keyword evidence="4" id="KW-0963">Cytoplasm</keyword>
<dbReference type="Gene3D" id="1.20.58.410">
    <property type="entry name" value="Release factor"/>
    <property type="match status" value="1"/>
</dbReference>
<dbReference type="SUPFAM" id="SSF75620">
    <property type="entry name" value="Release factor"/>
    <property type="match status" value="1"/>
</dbReference>
<accession>A0A1W1I8R0</accession>
<evidence type="ECO:0000256" key="2">
    <source>
        <dbReference type="ARBA" id="ARBA00022481"/>
    </source>
</evidence>
<evidence type="ECO:0000256" key="5">
    <source>
        <dbReference type="NCBIfam" id="TIGR00020"/>
    </source>
</evidence>
<comment type="PTM">
    <text evidence="4">Methylated by PrmC. Methylation increases the termination efficiency of RF2.</text>
</comment>
<feature type="domain" description="Prokaryotic-type class I peptide chain release factors" evidence="6">
    <location>
        <begin position="238"/>
        <end position="254"/>
    </location>
</feature>
<organism evidence="7 8">
    <name type="scientific">Nitrospira japonica</name>
    <dbReference type="NCBI Taxonomy" id="1325564"/>
    <lineage>
        <taxon>Bacteria</taxon>
        <taxon>Pseudomonadati</taxon>
        <taxon>Nitrospirota</taxon>
        <taxon>Nitrospiria</taxon>
        <taxon>Nitrospirales</taxon>
        <taxon>Nitrospiraceae</taxon>
        <taxon>Nitrospira</taxon>
    </lineage>
</organism>
<dbReference type="Pfam" id="PF00472">
    <property type="entry name" value="RF-1"/>
    <property type="match status" value="1"/>
</dbReference>
<dbReference type="HAMAP" id="MF_00094">
    <property type="entry name" value="Rel_fac_2"/>
    <property type="match status" value="1"/>
</dbReference>
<evidence type="ECO:0000256" key="4">
    <source>
        <dbReference type="HAMAP-Rule" id="MF_00094"/>
    </source>
</evidence>
<name>A0A1W1I8R0_9BACT</name>
<dbReference type="InterPro" id="IPR000352">
    <property type="entry name" value="Pep_chain_release_fac_I"/>
</dbReference>
<dbReference type="GO" id="GO:0005737">
    <property type="term" value="C:cytoplasm"/>
    <property type="evidence" value="ECO:0007669"/>
    <property type="project" value="UniProtKB-SubCell"/>
</dbReference>
<evidence type="ECO:0000256" key="3">
    <source>
        <dbReference type="ARBA" id="ARBA00022917"/>
    </source>
</evidence>
<dbReference type="Proteomes" id="UP000192042">
    <property type="component" value="Chromosome I"/>
</dbReference>
<dbReference type="SMART" id="SM00937">
    <property type="entry name" value="PCRF"/>
    <property type="match status" value="1"/>
</dbReference>
<keyword evidence="3 4" id="KW-0648">Protein biosynthesis</keyword>
<comment type="function">
    <text evidence="4">Peptide chain release factor 2 directs the termination of translation in response to the peptide chain termination codons UGA and UAA.</text>
</comment>
<evidence type="ECO:0000259" key="6">
    <source>
        <dbReference type="PROSITE" id="PS00745"/>
    </source>
</evidence>
<sequence length="374" mass="41608">MCACVRSVSRCLNSGGIFDFARMTSELDELERQIAQPNFWSNAQAAAKVSRKKATLEHDLQEWREIEQTLKDLGALLELAEESGDAGLEAELTVELDRFEPRLAILRVEMLLSGELDSNNAILSIHPGAGGTESQDWAQMLLRMYVRWAEGKKFKVETLDLQSGDEAGIKSATVSITGPYAYGYMKAEAGVHRLVRISPFDSNKRRHTSFASVFVYPELNDDIDVVVEDKDLRIDTFRAGGAGGQNVNKVETAIRITHLPTGIVVQCQNERSQLQNRNGAMKILKARLFEVEQKKKEAEFNAIVGEKKDIAWGSQIRSYVFQPYQMVKDHRTGYEVGQVSAVMDGDVDGFIEAYLKKKLTGGLLAPAKTAADEE</sequence>
<proteinExistence type="inferred from homology"/>
<dbReference type="PROSITE" id="PS00745">
    <property type="entry name" value="RF_PROK_I"/>
    <property type="match status" value="1"/>
</dbReference>
<dbReference type="InterPro" id="IPR045853">
    <property type="entry name" value="Pep_chain_release_fac_I_sf"/>
</dbReference>
<dbReference type="InterPro" id="IPR005139">
    <property type="entry name" value="PCRF"/>
</dbReference>
<reference evidence="7 8" key="1">
    <citation type="submission" date="2017-03" db="EMBL/GenBank/DDBJ databases">
        <authorList>
            <person name="Afonso C.L."/>
            <person name="Miller P.J."/>
            <person name="Scott M.A."/>
            <person name="Spackman E."/>
            <person name="Goraichik I."/>
            <person name="Dimitrov K.M."/>
            <person name="Suarez D.L."/>
            <person name="Swayne D.E."/>
        </authorList>
    </citation>
    <scope>NUCLEOTIDE SEQUENCE [LARGE SCALE GENOMIC DNA]</scope>
    <source>
        <strain evidence="7">Genome sequencing of Nitrospira japonica strain NJ11</strain>
    </source>
</reference>